<dbReference type="GeneID" id="73047307"/>
<reference evidence="1 2" key="1">
    <citation type="journal article" date="2019" name="Int. J. Syst. Evol. Microbiol.">
        <title>The Global Catalogue of Microorganisms (GCM) 10K type strain sequencing project: providing services to taxonomists for standard genome sequencing and annotation.</title>
        <authorList>
            <consortium name="The Broad Institute Genomics Platform"/>
            <consortium name="The Broad Institute Genome Sequencing Center for Infectious Disease"/>
            <person name="Wu L."/>
            <person name="Ma J."/>
        </authorList>
    </citation>
    <scope>NUCLEOTIDE SEQUENCE [LARGE SCALE GENOMIC DNA]</scope>
    <source>
        <strain evidence="1 2">XZYJ18</strain>
    </source>
</reference>
<dbReference type="Pfam" id="PF13565">
    <property type="entry name" value="HTH_32"/>
    <property type="match status" value="1"/>
</dbReference>
<evidence type="ECO:0000313" key="1">
    <source>
        <dbReference type="EMBL" id="MFC4823672.1"/>
    </source>
</evidence>
<dbReference type="EMBL" id="JBHSHT010000001">
    <property type="protein sequence ID" value="MFC4823672.1"/>
    <property type="molecule type" value="Genomic_DNA"/>
</dbReference>
<proteinExistence type="predicted"/>
<evidence type="ECO:0000313" key="2">
    <source>
        <dbReference type="Proteomes" id="UP001595945"/>
    </source>
</evidence>
<dbReference type="SUPFAM" id="SSF46689">
    <property type="entry name" value="Homeodomain-like"/>
    <property type="match status" value="1"/>
</dbReference>
<gene>
    <name evidence="1" type="ORF">ACFO9K_05315</name>
</gene>
<dbReference type="RefSeq" id="WP_254270258.1">
    <property type="nucleotide sequence ID" value="NZ_CP100401.1"/>
</dbReference>
<dbReference type="Gene3D" id="1.10.10.60">
    <property type="entry name" value="Homeodomain-like"/>
    <property type="match status" value="1"/>
</dbReference>
<dbReference type="InterPro" id="IPR009057">
    <property type="entry name" value="Homeodomain-like_sf"/>
</dbReference>
<comment type="caution">
    <text evidence="1">The sequence shown here is derived from an EMBL/GenBank/DDBJ whole genome shotgun (WGS) entry which is preliminary data.</text>
</comment>
<accession>A0ABD5PYR9</accession>
<keyword evidence="2" id="KW-1185">Reference proteome</keyword>
<dbReference type="Proteomes" id="UP001595945">
    <property type="component" value="Unassembled WGS sequence"/>
</dbReference>
<organism evidence="1 2">
    <name type="scientific">Halorussus aquaticus</name>
    <dbReference type="NCBI Taxonomy" id="2953748"/>
    <lineage>
        <taxon>Archaea</taxon>
        <taxon>Methanobacteriati</taxon>
        <taxon>Methanobacteriota</taxon>
        <taxon>Stenosarchaea group</taxon>
        <taxon>Halobacteria</taxon>
        <taxon>Halobacteriales</taxon>
        <taxon>Haladaptataceae</taxon>
        <taxon>Halorussus</taxon>
    </lineage>
</organism>
<dbReference type="AlphaFoldDB" id="A0ABD5PYR9"/>
<name>A0ABD5PYR9_9EURY</name>
<protein>
    <submittedName>
        <fullName evidence="1">Transposase</fullName>
    </submittedName>
</protein>
<sequence length="141" mass="15652">MDKLDGVPLSSLQQQLDAVESAKAAKRLMVAIAYKDGVPVSVLSERYGVPESTLYYWLDRIADEPLAEAVEDDDRPGRPSELDADQREALFDALADSPAAYGFDASSWTAQLVREFVEREFGVSYSLGHVRRLIRESDVSL</sequence>